<dbReference type="EMBL" id="CADCTC010000183">
    <property type="protein sequence ID" value="CAA9273824.1"/>
    <property type="molecule type" value="Genomic_DNA"/>
</dbReference>
<dbReference type="AlphaFoldDB" id="A0A6J4JCJ1"/>
<evidence type="ECO:0000256" key="5">
    <source>
        <dbReference type="ARBA" id="ARBA00022989"/>
    </source>
</evidence>
<feature type="transmembrane region" description="Helical" evidence="7">
    <location>
        <begin position="189"/>
        <end position="210"/>
    </location>
</feature>
<keyword evidence="2" id="KW-0813">Transport</keyword>
<keyword evidence="3" id="KW-1003">Cell membrane</keyword>
<evidence type="ECO:0000256" key="6">
    <source>
        <dbReference type="ARBA" id="ARBA00023136"/>
    </source>
</evidence>
<comment type="subcellular location">
    <subcellularLocation>
        <location evidence="1">Cell membrane</location>
        <topology evidence="1">Multi-pass membrane protein</topology>
    </subcellularLocation>
</comment>
<evidence type="ECO:0000256" key="7">
    <source>
        <dbReference type="SAM" id="Phobius"/>
    </source>
</evidence>
<dbReference type="GO" id="GO:0005886">
    <property type="term" value="C:plasma membrane"/>
    <property type="evidence" value="ECO:0007669"/>
    <property type="project" value="UniProtKB-SubCell"/>
</dbReference>
<sequence>MTLARPARAARFAGAFSASLGDVARPLKDQQFRWLWLATFAWNFARWMEMTATGWVALELTGSAWLVALVGVCRNAFLPVAGPITGVLSDRFDRVRLMKAAQWGNVLVIGAVAAALATGHGAYWQLIVASLWLGASWGIDWPSRRALMADMVGPERVLQAVVLDNVTQNLSRIVGPLIAGYLLAGYGGAGAFAGLTAAFLLASFTLLAVASQTRTRVQVASNVLRDLGSGLRYARADSVVWAVLVITVLMNMLLFPFMTLTSVFAEDVLHVGPVGLGQLGALNGVGAALGLFILSPMRTGRMQARAFAAGSLLGCLGVTLFALSHSFPLSLALLFAAGLGTSAFGTMQSTLILSRTEASMRGRAMGLLAFAIGTAPVGSLALGLLVEQFGPQIALALTCGLCAILTAWAAINGRLFSVGAVSATAPPPTPAPRPG</sequence>
<feature type="transmembrane region" description="Helical" evidence="7">
    <location>
        <begin position="329"/>
        <end position="353"/>
    </location>
</feature>
<proteinExistence type="predicted"/>
<feature type="transmembrane region" description="Helical" evidence="7">
    <location>
        <begin position="306"/>
        <end position="323"/>
    </location>
</feature>
<feature type="transmembrane region" description="Helical" evidence="7">
    <location>
        <begin position="392"/>
        <end position="411"/>
    </location>
</feature>
<evidence type="ECO:0008006" key="9">
    <source>
        <dbReference type="Google" id="ProtNLM"/>
    </source>
</evidence>
<gene>
    <name evidence="8" type="ORF">AVDCRST_MAG77-3405</name>
</gene>
<evidence type="ECO:0000256" key="3">
    <source>
        <dbReference type="ARBA" id="ARBA00022475"/>
    </source>
</evidence>
<dbReference type="Gene3D" id="1.20.1250.20">
    <property type="entry name" value="MFS general substrate transporter like domains"/>
    <property type="match status" value="1"/>
</dbReference>
<accession>A0A6J4JCJ1</accession>
<protein>
    <recommendedName>
        <fullName evidence="9">Major facilitator superfamily (MFS) profile domain-containing protein</fullName>
    </recommendedName>
</protein>
<feature type="transmembrane region" description="Helical" evidence="7">
    <location>
        <begin position="276"/>
        <end position="294"/>
    </location>
</feature>
<dbReference type="SUPFAM" id="SSF103473">
    <property type="entry name" value="MFS general substrate transporter"/>
    <property type="match status" value="1"/>
</dbReference>
<reference evidence="8" key="1">
    <citation type="submission" date="2020-02" db="EMBL/GenBank/DDBJ databases">
        <authorList>
            <person name="Meier V. D."/>
        </authorList>
    </citation>
    <scope>NUCLEOTIDE SEQUENCE</scope>
    <source>
        <strain evidence="8">AVDCRST_MAG77</strain>
    </source>
</reference>
<evidence type="ECO:0000313" key="8">
    <source>
        <dbReference type="EMBL" id="CAA9273824.1"/>
    </source>
</evidence>
<dbReference type="PANTHER" id="PTHR23513:SF11">
    <property type="entry name" value="STAPHYLOFERRIN A TRANSPORTER"/>
    <property type="match status" value="1"/>
</dbReference>
<dbReference type="PANTHER" id="PTHR23513">
    <property type="entry name" value="INTEGRAL MEMBRANE EFFLUX PROTEIN-RELATED"/>
    <property type="match status" value="1"/>
</dbReference>
<dbReference type="CDD" id="cd06173">
    <property type="entry name" value="MFS_MefA_like"/>
    <property type="match status" value="1"/>
</dbReference>
<evidence type="ECO:0000256" key="4">
    <source>
        <dbReference type="ARBA" id="ARBA00022692"/>
    </source>
</evidence>
<feature type="transmembrane region" description="Helical" evidence="7">
    <location>
        <begin position="100"/>
        <end position="117"/>
    </location>
</feature>
<dbReference type="InterPro" id="IPR036259">
    <property type="entry name" value="MFS_trans_sf"/>
</dbReference>
<keyword evidence="4 7" id="KW-0812">Transmembrane</keyword>
<keyword evidence="5 7" id="KW-1133">Transmembrane helix</keyword>
<dbReference type="InterPro" id="IPR010290">
    <property type="entry name" value="TM_effector"/>
</dbReference>
<name>A0A6J4JCJ1_9CHLR</name>
<organism evidence="8">
    <name type="scientific">uncultured Chloroflexota bacterium</name>
    <dbReference type="NCBI Taxonomy" id="166587"/>
    <lineage>
        <taxon>Bacteria</taxon>
        <taxon>Bacillati</taxon>
        <taxon>Chloroflexota</taxon>
        <taxon>environmental samples</taxon>
    </lineage>
</organism>
<feature type="transmembrane region" description="Helical" evidence="7">
    <location>
        <begin position="239"/>
        <end position="264"/>
    </location>
</feature>
<feature type="transmembrane region" description="Helical" evidence="7">
    <location>
        <begin position="365"/>
        <end position="386"/>
    </location>
</feature>
<keyword evidence="6 7" id="KW-0472">Membrane</keyword>
<evidence type="ECO:0000256" key="2">
    <source>
        <dbReference type="ARBA" id="ARBA00022448"/>
    </source>
</evidence>
<dbReference type="Pfam" id="PF05977">
    <property type="entry name" value="MFS_3"/>
    <property type="match status" value="1"/>
</dbReference>
<evidence type="ECO:0000256" key="1">
    <source>
        <dbReference type="ARBA" id="ARBA00004651"/>
    </source>
</evidence>